<reference evidence="2" key="1">
    <citation type="submission" date="2022-05" db="EMBL/GenBank/DDBJ databases">
        <title>An RpoN-dependent PEP-CTERM gene is involved in floc formation of an Aquincola tertiaricarbonis strain.</title>
        <authorList>
            <person name="Qiu D."/>
            <person name="Xia M."/>
        </authorList>
    </citation>
    <scope>NUCLEOTIDE SEQUENCE</scope>
    <source>
        <strain evidence="2">RN12</strain>
    </source>
</reference>
<dbReference type="RefSeq" id="WP_250194361.1">
    <property type="nucleotide sequence ID" value="NZ_CP097635.1"/>
</dbReference>
<feature type="region of interest" description="Disordered" evidence="1">
    <location>
        <begin position="1"/>
        <end position="31"/>
    </location>
</feature>
<dbReference type="Proteomes" id="UP001056201">
    <property type="component" value="Chromosome 1"/>
</dbReference>
<evidence type="ECO:0000313" key="3">
    <source>
        <dbReference type="Proteomes" id="UP001056201"/>
    </source>
</evidence>
<dbReference type="EMBL" id="CP097635">
    <property type="protein sequence ID" value="URI06096.1"/>
    <property type="molecule type" value="Genomic_DNA"/>
</dbReference>
<organism evidence="2 3">
    <name type="scientific">Aquincola tertiaricarbonis</name>
    <dbReference type="NCBI Taxonomy" id="391953"/>
    <lineage>
        <taxon>Bacteria</taxon>
        <taxon>Pseudomonadati</taxon>
        <taxon>Pseudomonadota</taxon>
        <taxon>Betaproteobacteria</taxon>
        <taxon>Burkholderiales</taxon>
        <taxon>Sphaerotilaceae</taxon>
        <taxon>Aquincola</taxon>
    </lineage>
</organism>
<name>A0ABY4S4P8_AQUTE</name>
<sequence length="112" mass="12363">MQSPKKLTPPLQATPWFDGQATPLREGPYQRRHPAGPYSCWAQGRWYGDAPSPEAAAQARRPSRRQHAVWRGVAGNTGQPCSICRGSRVVDLGFDEESGRDLIDDCLDCEPA</sequence>
<evidence type="ECO:0000313" key="2">
    <source>
        <dbReference type="EMBL" id="URI06096.1"/>
    </source>
</evidence>
<gene>
    <name evidence="2" type="ORF">MW290_09135</name>
</gene>
<proteinExistence type="predicted"/>
<accession>A0ABY4S4P8</accession>
<keyword evidence="3" id="KW-1185">Reference proteome</keyword>
<evidence type="ECO:0000256" key="1">
    <source>
        <dbReference type="SAM" id="MobiDB-lite"/>
    </source>
</evidence>
<protein>
    <submittedName>
        <fullName evidence="2">Uncharacterized protein</fullName>
    </submittedName>
</protein>